<dbReference type="RefSeq" id="WP_173285017.1">
    <property type="nucleotide sequence ID" value="NZ_CP054020.1"/>
</dbReference>
<gene>
    <name evidence="2" type="ORF">HQN79_06000</name>
</gene>
<keyword evidence="3" id="KW-1185">Reference proteome</keyword>
<organism evidence="2 3">
    <name type="scientific">Thiomicrorhabdus xiamenensis</name>
    <dbReference type="NCBI Taxonomy" id="2739063"/>
    <lineage>
        <taxon>Bacteria</taxon>
        <taxon>Pseudomonadati</taxon>
        <taxon>Pseudomonadota</taxon>
        <taxon>Gammaproteobacteria</taxon>
        <taxon>Thiotrichales</taxon>
        <taxon>Piscirickettsiaceae</taxon>
        <taxon>Thiomicrorhabdus</taxon>
    </lineage>
</organism>
<evidence type="ECO:0000313" key="3">
    <source>
        <dbReference type="Proteomes" id="UP000504724"/>
    </source>
</evidence>
<dbReference type="KEGG" id="txa:HQN79_06000"/>
<dbReference type="EMBL" id="CP054020">
    <property type="protein sequence ID" value="QKI89147.1"/>
    <property type="molecule type" value="Genomic_DNA"/>
</dbReference>
<dbReference type="Pfam" id="PF02810">
    <property type="entry name" value="SEC-C"/>
    <property type="match status" value="1"/>
</dbReference>
<sequence length="138" mass="16052">MNQELCPCGSGKTYPECCGAFHSAQAKPETAEALMRSRYSAFVKRDERYLLTTWDESTRPEKVDFEQGLQWTLLKINGRKKGRKRDQEGWVTFVAHYRLQTDNPLLNPQPPQEGDLHETSYFRRDPSGHWVYVDGEIK</sequence>
<reference evidence="2 3" key="1">
    <citation type="submission" date="2020-05" db="EMBL/GenBank/DDBJ databases">
        <title>Thiomicrorhabdus sediminis sp.nov. and Thiomicrorhabdus xiamenensis sp.nov., novel sulfur-oxidizing bacteria isolated from coastal sediment.</title>
        <authorList>
            <person name="Liu X."/>
        </authorList>
    </citation>
    <scope>NUCLEOTIDE SEQUENCE [LARGE SCALE GENOMIC DNA]</scope>
    <source>
        <strain evidence="2 3">G2</strain>
    </source>
</reference>
<name>A0A7D4TE49_9GAMM</name>
<dbReference type="SUPFAM" id="SSF103642">
    <property type="entry name" value="Sec-C motif"/>
    <property type="match status" value="1"/>
</dbReference>
<protein>
    <submittedName>
        <fullName evidence="2">SEC-C domain-containing protein</fullName>
    </submittedName>
</protein>
<dbReference type="Proteomes" id="UP000504724">
    <property type="component" value="Chromosome"/>
</dbReference>
<dbReference type="AlphaFoldDB" id="A0A7D4TE49"/>
<evidence type="ECO:0000313" key="2">
    <source>
        <dbReference type="EMBL" id="QKI89147.1"/>
    </source>
</evidence>
<dbReference type="Gene3D" id="3.10.450.50">
    <property type="match status" value="1"/>
</dbReference>
<dbReference type="InterPro" id="IPR032710">
    <property type="entry name" value="NTF2-like_dom_sf"/>
</dbReference>
<dbReference type="InterPro" id="IPR048469">
    <property type="entry name" value="YchJ-like_M"/>
</dbReference>
<feature type="domain" description="YchJ-like middle NTF2-like" evidence="1">
    <location>
        <begin position="30"/>
        <end position="135"/>
    </location>
</feature>
<evidence type="ECO:0000259" key="1">
    <source>
        <dbReference type="Pfam" id="PF17775"/>
    </source>
</evidence>
<dbReference type="InterPro" id="IPR004027">
    <property type="entry name" value="SEC_C_motif"/>
</dbReference>
<accession>A0A7D4TE49</accession>
<dbReference type="SUPFAM" id="SSF54427">
    <property type="entry name" value="NTF2-like"/>
    <property type="match status" value="1"/>
</dbReference>
<proteinExistence type="predicted"/>
<dbReference type="Pfam" id="PF17775">
    <property type="entry name" value="YchJ_M-like"/>
    <property type="match status" value="1"/>
</dbReference>